<evidence type="ECO:0000256" key="1">
    <source>
        <dbReference type="ARBA" id="ARBA00007150"/>
    </source>
</evidence>
<feature type="transmembrane region" description="Helical" evidence="7">
    <location>
        <begin position="86"/>
        <end position="103"/>
    </location>
</feature>
<sequence>MNPVLFDVAGLKIYSYGFFIAIGALLGILYMAWQGKRELGLKFDQVNSLFLLIFVAAFVGGKVFLFFEDPSFYLAKPSKLFTGNGFVFYGSFIFAVPTMIIYFKRQSIPIYAMLDVMAVTTCLVHIFGRLGCFMAGCCHGSPTSMPWGVVFTDPACQANPKGVSLHPSQLYESMFIVIVLVVIFVIRKYRVFYGQLFLSYLMLYAVGRFVLEYWRGDVGRGFVIDQYVSHSQFIALCIFLVSLFFYVRWYNRNRLSLYKKPI</sequence>
<keyword evidence="2 7" id="KW-1003">Cell membrane</keyword>
<evidence type="ECO:0000256" key="3">
    <source>
        <dbReference type="ARBA" id="ARBA00022679"/>
    </source>
</evidence>
<organism evidence="8 9">
    <name type="scientific">Pseudochryseolinea flava</name>
    <dbReference type="NCBI Taxonomy" id="2059302"/>
    <lineage>
        <taxon>Bacteria</taxon>
        <taxon>Pseudomonadati</taxon>
        <taxon>Bacteroidota</taxon>
        <taxon>Cytophagia</taxon>
        <taxon>Cytophagales</taxon>
        <taxon>Fulvivirgaceae</taxon>
        <taxon>Pseudochryseolinea</taxon>
    </lineage>
</organism>
<evidence type="ECO:0000256" key="4">
    <source>
        <dbReference type="ARBA" id="ARBA00022692"/>
    </source>
</evidence>
<keyword evidence="3 7" id="KW-0808">Transferase</keyword>
<dbReference type="UniPathway" id="UPA00664"/>
<dbReference type="PANTHER" id="PTHR30589">
    <property type="entry name" value="PROLIPOPROTEIN DIACYLGLYCERYL TRANSFERASE"/>
    <property type="match status" value="1"/>
</dbReference>
<keyword evidence="9" id="KW-1185">Reference proteome</keyword>
<evidence type="ECO:0000256" key="7">
    <source>
        <dbReference type="HAMAP-Rule" id="MF_01147"/>
    </source>
</evidence>
<keyword evidence="5 7" id="KW-1133">Transmembrane helix</keyword>
<feature type="binding site" evidence="7">
    <location>
        <position position="129"/>
    </location>
    <ligand>
        <name>a 1,2-diacyl-sn-glycero-3-phospho-(1'-sn-glycerol)</name>
        <dbReference type="ChEBI" id="CHEBI:64716"/>
    </ligand>
</feature>
<feature type="transmembrane region" description="Helical" evidence="7">
    <location>
        <begin position="45"/>
        <end position="66"/>
    </location>
</feature>
<reference evidence="8 9" key="1">
    <citation type="submission" date="2018-06" db="EMBL/GenBank/DDBJ databases">
        <title>Chryseolinea flavus sp. nov., a member of the phylum Bacteroidetes isolated from soil.</title>
        <authorList>
            <person name="Li Y."/>
            <person name="Wang J."/>
        </authorList>
    </citation>
    <scope>NUCLEOTIDE SEQUENCE [LARGE SCALE GENOMIC DNA]</scope>
    <source>
        <strain evidence="8 9">SDU1-6</strain>
    </source>
</reference>
<dbReference type="NCBIfam" id="TIGR00544">
    <property type="entry name" value="lgt"/>
    <property type="match status" value="1"/>
</dbReference>
<dbReference type="GO" id="GO:0008961">
    <property type="term" value="F:phosphatidylglycerol-prolipoprotein diacylglyceryl transferase activity"/>
    <property type="evidence" value="ECO:0007669"/>
    <property type="project" value="UniProtKB-UniRule"/>
</dbReference>
<accession>A0A364Y1B8</accession>
<dbReference type="InterPro" id="IPR001640">
    <property type="entry name" value="Lgt"/>
</dbReference>
<protein>
    <recommendedName>
        <fullName evidence="7">Phosphatidylglycerol--prolipoprotein diacylglyceryl transferase</fullName>
        <ecNumber evidence="7">2.5.1.145</ecNumber>
    </recommendedName>
</protein>
<feature type="transmembrane region" description="Helical" evidence="7">
    <location>
        <begin position="193"/>
        <end position="211"/>
    </location>
</feature>
<comment type="subcellular location">
    <subcellularLocation>
        <location evidence="7">Cell membrane</location>
        <topology evidence="7">Multi-pass membrane protein</topology>
    </subcellularLocation>
</comment>
<keyword evidence="8" id="KW-0449">Lipoprotein</keyword>
<comment type="pathway">
    <text evidence="7">Protein modification; lipoprotein biosynthesis (diacylglyceryl transfer).</text>
</comment>
<evidence type="ECO:0000313" key="9">
    <source>
        <dbReference type="Proteomes" id="UP000251889"/>
    </source>
</evidence>
<dbReference type="EC" id="2.5.1.145" evidence="7"/>
<evidence type="ECO:0000256" key="2">
    <source>
        <dbReference type="ARBA" id="ARBA00022475"/>
    </source>
</evidence>
<feature type="transmembrane region" description="Helical" evidence="7">
    <location>
        <begin position="231"/>
        <end position="250"/>
    </location>
</feature>
<keyword evidence="4 7" id="KW-0812">Transmembrane</keyword>
<dbReference type="EMBL" id="QMFY01000010">
    <property type="protein sequence ID" value="RAV99563.1"/>
    <property type="molecule type" value="Genomic_DNA"/>
</dbReference>
<gene>
    <name evidence="7 8" type="primary">lgt</name>
    <name evidence="8" type="ORF">DQQ10_18355</name>
</gene>
<dbReference type="AlphaFoldDB" id="A0A364Y1B8"/>
<comment type="caution">
    <text evidence="8">The sequence shown here is derived from an EMBL/GenBank/DDBJ whole genome shotgun (WGS) entry which is preliminary data.</text>
</comment>
<dbReference type="HAMAP" id="MF_01147">
    <property type="entry name" value="Lgt"/>
    <property type="match status" value="1"/>
</dbReference>
<comment type="function">
    <text evidence="7">Catalyzes the transfer of the diacylglyceryl group from phosphatidylglycerol to the sulfhydryl group of the N-terminal cysteine of a prolipoprotein, the first step in the formation of mature lipoproteins.</text>
</comment>
<comment type="catalytic activity">
    <reaction evidence="7">
        <text>L-cysteinyl-[prolipoprotein] + a 1,2-diacyl-sn-glycero-3-phospho-(1'-sn-glycerol) = an S-1,2-diacyl-sn-glyceryl-L-cysteinyl-[prolipoprotein] + sn-glycerol 1-phosphate + H(+)</text>
        <dbReference type="Rhea" id="RHEA:56712"/>
        <dbReference type="Rhea" id="RHEA-COMP:14679"/>
        <dbReference type="Rhea" id="RHEA-COMP:14680"/>
        <dbReference type="ChEBI" id="CHEBI:15378"/>
        <dbReference type="ChEBI" id="CHEBI:29950"/>
        <dbReference type="ChEBI" id="CHEBI:57685"/>
        <dbReference type="ChEBI" id="CHEBI:64716"/>
        <dbReference type="ChEBI" id="CHEBI:140658"/>
        <dbReference type="EC" id="2.5.1.145"/>
    </reaction>
</comment>
<name>A0A364Y1B8_9BACT</name>
<dbReference type="PANTHER" id="PTHR30589:SF0">
    <property type="entry name" value="PHOSPHATIDYLGLYCEROL--PROLIPOPROTEIN DIACYLGLYCERYL TRANSFERASE"/>
    <property type="match status" value="1"/>
</dbReference>
<feature type="transmembrane region" description="Helical" evidence="7">
    <location>
        <begin position="13"/>
        <end position="33"/>
    </location>
</feature>
<comment type="similarity">
    <text evidence="1 7">Belongs to the Lgt family.</text>
</comment>
<dbReference type="Proteomes" id="UP000251889">
    <property type="component" value="Unassembled WGS sequence"/>
</dbReference>
<proteinExistence type="inferred from homology"/>
<feature type="transmembrane region" description="Helical" evidence="7">
    <location>
        <begin position="169"/>
        <end position="186"/>
    </location>
</feature>
<dbReference type="GO" id="GO:0005886">
    <property type="term" value="C:plasma membrane"/>
    <property type="evidence" value="ECO:0007669"/>
    <property type="project" value="UniProtKB-SubCell"/>
</dbReference>
<evidence type="ECO:0000256" key="6">
    <source>
        <dbReference type="ARBA" id="ARBA00023136"/>
    </source>
</evidence>
<evidence type="ECO:0000256" key="5">
    <source>
        <dbReference type="ARBA" id="ARBA00022989"/>
    </source>
</evidence>
<dbReference type="Pfam" id="PF01790">
    <property type="entry name" value="LGT"/>
    <property type="match status" value="1"/>
</dbReference>
<evidence type="ECO:0000313" key="8">
    <source>
        <dbReference type="EMBL" id="RAV99563.1"/>
    </source>
</evidence>
<dbReference type="OrthoDB" id="871140at2"/>
<keyword evidence="6 7" id="KW-0472">Membrane</keyword>
<dbReference type="GO" id="GO:0042158">
    <property type="term" value="P:lipoprotein biosynthetic process"/>
    <property type="evidence" value="ECO:0007669"/>
    <property type="project" value="UniProtKB-UniRule"/>
</dbReference>